<reference evidence="2" key="1">
    <citation type="submission" date="2018-06" db="EMBL/GenBank/DDBJ databases">
        <title>WGS assembly of Brassica rapa FPsc.</title>
        <authorList>
            <person name="Bowman J."/>
            <person name="Kohchi T."/>
            <person name="Yamato K."/>
            <person name="Jenkins J."/>
            <person name="Shu S."/>
            <person name="Ishizaki K."/>
            <person name="Yamaoka S."/>
            <person name="Nishihama R."/>
            <person name="Nakamura Y."/>
            <person name="Berger F."/>
            <person name="Adam C."/>
            <person name="Aki S."/>
            <person name="Althoff F."/>
            <person name="Araki T."/>
            <person name="Arteaga-Vazquez M."/>
            <person name="Balasubrmanian S."/>
            <person name="Bauer D."/>
            <person name="Boehm C."/>
            <person name="Briginshaw L."/>
            <person name="Caballero-Perez J."/>
            <person name="Catarino B."/>
            <person name="Chen F."/>
            <person name="Chiyoda S."/>
            <person name="Chovatia M."/>
            <person name="Davies K."/>
            <person name="Delmans M."/>
            <person name="Demura T."/>
            <person name="Dierschke T."/>
            <person name="Dolan L."/>
            <person name="Dorantes-Acosta A."/>
            <person name="Eklund D."/>
            <person name="Florent S."/>
            <person name="Flores-Sandoval E."/>
            <person name="Fujiyama A."/>
            <person name="Fukuzawa H."/>
            <person name="Galik B."/>
            <person name="Grimanelli D."/>
            <person name="Grimwood J."/>
            <person name="Grossniklaus U."/>
            <person name="Hamada T."/>
            <person name="Haseloff J."/>
            <person name="Hetherington A."/>
            <person name="Higo A."/>
            <person name="Hirakawa Y."/>
            <person name="Hundley H."/>
            <person name="Ikeda Y."/>
            <person name="Inoue K."/>
            <person name="Inoue S."/>
            <person name="Ishida S."/>
            <person name="Jia Q."/>
            <person name="Kakita M."/>
            <person name="Kanazawa T."/>
            <person name="Kawai Y."/>
            <person name="Kawashima T."/>
            <person name="Kennedy M."/>
            <person name="Kinose K."/>
            <person name="Kinoshita T."/>
            <person name="Kohara Y."/>
            <person name="Koide E."/>
            <person name="Komatsu K."/>
            <person name="Kopischke S."/>
            <person name="Kubo M."/>
            <person name="Kyozuka J."/>
            <person name="Lagercrantz U."/>
            <person name="Lin S."/>
            <person name="Lindquist E."/>
            <person name="Lipzen A."/>
            <person name="Lu C."/>
            <person name="Luna E."/>
            <person name="Martienssen R."/>
            <person name="Minamino N."/>
            <person name="Mizutani M."/>
            <person name="Mizutani M."/>
            <person name="Mochizuki N."/>
            <person name="Monte I."/>
            <person name="Mosher R."/>
            <person name="Nagasaki H."/>
            <person name="Nakagami H."/>
            <person name="Naramoto S."/>
            <person name="Nishitani K."/>
            <person name="Ohtani M."/>
            <person name="Okamoto T."/>
            <person name="Okumura M."/>
            <person name="Phillips J."/>
            <person name="Pollak B."/>
            <person name="Reinders A."/>
            <person name="Roevekamp M."/>
            <person name="Sano R."/>
            <person name="Sawa S."/>
            <person name="Schmid M."/>
            <person name="Shirakawa M."/>
            <person name="Solano R."/>
            <person name="Spunde A."/>
            <person name="Suetsugu N."/>
            <person name="Sugano S."/>
            <person name="Sugiyama A."/>
            <person name="Sun R."/>
            <person name="Suzuki Y."/>
            <person name="Takenaka M."/>
            <person name="Takezawa D."/>
            <person name="Tomogane H."/>
            <person name="Tsuzuki M."/>
            <person name="Ueda T."/>
            <person name="Umeda M."/>
            <person name="Ward J."/>
            <person name="Watanabe Y."/>
            <person name="Yazaki K."/>
            <person name="Yokoyama R."/>
            <person name="Yoshitake Y."/>
            <person name="Yotsui I."/>
            <person name="Zachgo S."/>
            <person name="Schmutz J."/>
        </authorList>
    </citation>
    <scope>NUCLEOTIDE SEQUENCE [LARGE SCALE GENOMIC DNA]</scope>
</reference>
<evidence type="ECO:0000313" key="2">
    <source>
        <dbReference type="EMBL" id="RIA04092.1"/>
    </source>
</evidence>
<dbReference type="AlphaFoldDB" id="A0A397KUR6"/>
<proteinExistence type="predicted"/>
<accession>A0A397KUR6</accession>
<gene>
    <name evidence="2" type="ORF">BRARA_K01697</name>
</gene>
<sequence length="321" mass="37228">MKWFRSSSLALQDINLVAADAPFVLPPAVVRQVEEENIFIPVGRPVMLHKQNLREIVASMPINWGFEDLEAMDTVIRKDLGRFSDCMLVLHRWTPLIDMQMLNYIPLWIQIREIPLQIMNREVIVHISRSLGEYIQMDYNEEVGSRLDFVRVRVRVQLNWNVNNPLKFQRNFQFSPGVNTLRKLQYERLCGFCETCGMITGDDDADIEIIPNQAVIIEEINKDANENVAAGGNVVDGQNVEAEMQNVKADAEPEDPEQEEYERNIREIEEEADDEYFWSGEGKHTMFSSDVNRAEMYNHPYLFGQHFHKPNEDKAGLKRKA</sequence>
<feature type="domain" description="Zinc knuckle CX2CX4HX4C" evidence="1">
    <location>
        <begin position="160"/>
        <end position="202"/>
    </location>
</feature>
<organism evidence="2">
    <name type="scientific">Brassica campestris</name>
    <name type="common">Field mustard</name>
    <dbReference type="NCBI Taxonomy" id="3711"/>
    <lineage>
        <taxon>Eukaryota</taxon>
        <taxon>Viridiplantae</taxon>
        <taxon>Streptophyta</taxon>
        <taxon>Embryophyta</taxon>
        <taxon>Tracheophyta</taxon>
        <taxon>Spermatophyta</taxon>
        <taxon>Magnoliopsida</taxon>
        <taxon>eudicotyledons</taxon>
        <taxon>Gunneridae</taxon>
        <taxon>Pentapetalae</taxon>
        <taxon>rosids</taxon>
        <taxon>malvids</taxon>
        <taxon>Brassicales</taxon>
        <taxon>Brassicaceae</taxon>
        <taxon>Brassiceae</taxon>
        <taxon>Brassica</taxon>
    </lineage>
</organism>
<name>A0A397KUR6_BRACM</name>
<dbReference type="PANTHER" id="PTHR31286">
    <property type="entry name" value="GLYCINE-RICH CELL WALL STRUCTURAL PROTEIN 1.8-LIKE"/>
    <property type="match status" value="1"/>
</dbReference>
<evidence type="ECO:0000259" key="1">
    <source>
        <dbReference type="Pfam" id="PF14392"/>
    </source>
</evidence>
<dbReference type="Proteomes" id="UP000264353">
    <property type="component" value="Unassembled WGS sequence"/>
</dbReference>
<dbReference type="InterPro" id="IPR025836">
    <property type="entry name" value="Zn_knuckle_CX2CX4HX4C"/>
</dbReference>
<protein>
    <recommendedName>
        <fullName evidence="1">Zinc knuckle CX2CX4HX4C domain-containing protein</fullName>
    </recommendedName>
</protein>
<dbReference type="Pfam" id="PF14392">
    <property type="entry name" value="zf-CCHC_4"/>
    <property type="match status" value="1"/>
</dbReference>
<dbReference type="PANTHER" id="PTHR31286:SF162">
    <property type="entry name" value="DUF4283 DOMAIN-CONTAINING PROTEIN-RELATED"/>
    <property type="match status" value="1"/>
</dbReference>
<dbReference type="InterPro" id="IPR040256">
    <property type="entry name" value="At4g02000-like"/>
</dbReference>
<dbReference type="EMBL" id="KZ868638">
    <property type="protein sequence ID" value="RIA04092.1"/>
    <property type="molecule type" value="Genomic_DNA"/>
</dbReference>